<name>A0A1L7XL90_9HELO</name>
<proteinExistence type="predicted"/>
<organism evidence="1 2">
    <name type="scientific">Phialocephala subalpina</name>
    <dbReference type="NCBI Taxonomy" id="576137"/>
    <lineage>
        <taxon>Eukaryota</taxon>
        <taxon>Fungi</taxon>
        <taxon>Dikarya</taxon>
        <taxon>Ascomycota</taxon>
        <taxon>Pezizomycotina</taxon>
        <taxon>Leotiomycetes</taxon>
        <taxon>Helotiales</taxon>
        <taxon>Mollisiaceae</taxon>
        <taxon>Phialocephala</taxon>
        <taxon>Phialocephala fortinii species complex</taxon>
    </lineage>
</organism>
<dbReference type="Proteomes" id="UP000184330">
    <property type="component" value="Unassembled WGS sequence"/>
</dbReference>
<dbReference type="AlphaFoldDB" id="A0A1L7XL90"/>
<accession>A0A1L7XL90</accession>
<reference evidence="1 2" key="1">
    <citation type="submission" date="2016-03" db="EMBL/GenBank/DDBJ databases">
        <authorList>
            <person name="Ploux O."/>
        </authorList>
    </citation>
    <scope>NUCLEOTIDE SEQUENCE [LARGE SCALE GENOMIC DNA]</scope>
    <source>
        <strain evidence="1 2">UAMH 11012</strain>
    </source>
</reference>
<protein>
    <submittedName>
        <fullName evidence="1">Uncharacterized protein</fullName>
    </submittedName>
</protein>
<evidence type="ECO:0000313" key="1">
    <source>
        <dbReference type="EMBL" id="CZR65774.1"/>
    </source>
</evidence>
<keyword evidence="2" id="KW-1185">Reference proteome</keyword>
<evidence type="ECO:0000313" key="2">
    <source>
        <dbReference type="Proteomes" id="UP000184330"/>
    </source>
</evidence>
<sequence length="192" mass="20265">MSMAGSNGPNSYIEPLTSPPEIGIDLRAGDWTYRMLIAKGQDLPAGGDIEDHATISDSVTNDIAADASNGDKIPNSELVFQLLQQQAGDAVAETRFIIRHAITQKGTIVVIEAAHASKGITGDAMGTFTADDLDVFKSLLGTRNGRPGVFMATNHPTAMNCRVVIRIFTWAQIPGDAAHGAMVMELGPLGSC</sequence>
<gene>
    <name evidence="1" type="ORF">PAC_15674</name>
</gene>
<dbReference type="OrthoDB" id="3515552at2759"/>
<dbReference type="EMBL" id="FJOG01000033">
    <property type="protein sequence ID" value="CZR65774.1"/>
    <property type="molecule type" value="Genomic_DNA"/>
</dbReference>